<feature type="domain" description="DUF1585" evidence="1">
    <location>
        <begin position="718"/>
        <end position="791"/>
    </location>
</feature>
<dbReference type="InterPro" id="IPR013042">
    <property type="entry name" value="DUF1592"/>
</dbReference>
<protein>
    <recommendedName>
        <fullName evidence="8">DUF1592 domain-containing protein</fullName>
    </recommendedName>
</protein>
<dbReference type="InterPro" id="IPR011478">
    <property type="entry name" value="DUF1585"/>
</dbReference>
<dbReference type="Pfam" id="PF07626">
    <property type="entry name" value="PSD3"/>
    <property type="match status" value="1"/>
</dbReference>
<dbReference type="EMBL" id="CP036273">
    <property type="protein sequence ID" value="QDU20514.1"/>
    <property type="molecule type" value="Genomic_DNA"/>
</dbReference>
<dbReference type="KEGG" id="uli:ETAA1_24660"/>
<name>A0A517XSN1_9BACT</name>
<evidence type="ECO:0000259" key="2">
    <source>
        <dbReference type="Pfam" id="PF07626"/>
    </source>
</evidence>
<dbReference type="RefSeq" id="WP_238389426.1">
    <property type="nucleotide sequence ID" value="NZ_CP036273.1"/>
</dbReference>
<dbReference type="InterPro" id="IPR013039">
    <property type="entry name" value="DUF1588"/>
</dbReference>
<feature type="domain" description="DUF1592" evidence="4">
    <location>
        <begin position="463"/>
        <end position="590"/>
    </location>
</feature>
<dbReference type="Pfam" id="PF07631">
    <property type="entry name" value="PSD4"/>
    <property type="match status" value="1"/>
</dbReference>
<evidence type="ECO:0000313" key="7">
    <source>
        <dbReference type="Proteomes" id="UP000319576"/>
    </source>
</evidence>
<evidence type="ECO:0000259" key="3">
    <source>
        <dbReference type="Pfam" id="PF07627"/>
    </source>
</evidence>
<dbReference type="Pfam" id="PF07624">
    <property type="entry name" value="PSD2"/>
    <property type="match status" value="1"/>
</dbReference>
<evidence type="ECO:0000259" key="1">
    <source>
        <dbReference type="Pfam" id="PF07624"/>
    </source>
</evidence>
<evidence type="ECO:0008006" key="8">
    <source>
        <dbReference type="Google" id="ProtNLM"/>
    </source>
</evidence>
<accession>A0A517XSN1</accession>
<dbReference type="Proteomes" id="UP000319576">
    <property type="component" value="Chromosome"/>
</dbReference>
<proteinExistence type="predicted"/>
<keyword evidence="7" id="KW-1185">Reference proteome</keyword>
<feature type="domain" description="DUF1588" evidence="3">
    <location>
        <begin position="608"/>
        <end position="705"/>
    </location>
</feature>
<reference evidence="6 7" key="1">
    <citation type="submission" date="2019-02" db="EMBL/GenBank/DDBJ databases">
        <title>Deep-cultivation of Planctomycetes and their phenomic and genomic characterization uncovers novel biology.</title>
        <authorList>
            <person name="Wiegand S."/>
            <person name="Jogler M."/>
            <person name="Boedeker C."/>
            <person name="Pinto D."/>
            <person name="Vollmers J."/>
            <person name="Rivas-Marin E."/>
            <person name="Kohn T."/>
            <person name="Peeters S.H."/>
            <person name="Heuer A."/>
            <person name="Rast P."/>
            <person name="Oberbeckmann S."/>
            <person name="Bunk B."/>
            <person name="Jeske O."/>
            <person name="Meyerdierks A."/>
            <person name="Storesund J.E."/>
            <person name="Kallscheuer N."/>
            <person name="Luecker S."/>
            <person name="Lage O.M."/>
            <person name="Pohl T."/>
            <person name="Merkel B.J."/>
            <person name="Hornburger P."/>
            <person name="Mueller R.-W."/>
            <person name="Bruemmer F."/>
            <person name="Labrenz M."/>
            <person name="Spormann A.M."/>
            <person name="Op den Camp H."/>
            <person name="Overmann J."/>
            <person name="Amann R."/>
            <person name="Jetten M.S.M."/>
            <person name="Mascher T."/>
            <person name="Medema M.H."/>
            <person name="Devos D.P."/>
            <person name="Kaster A.-K."/>
            <person name="Ovreas L."/>
            <person name="Rohde M."/>
            <person name="Galperin M.Y."/>
            <person name="Jogler C."/>
        </authorList>
    </citation>
    <scope>NUCLEOTIDE SEQUENCE [LARGE SCALE GENOMIC DNA]</scope>
    <source>
        <strain evidence="6 7">ETA_A1</strain>
    </source>
</reference>
<organism evidence="6 7">
    <name type="scientific">Urbifossiella limnaea</name>
    <dbReference type="NCBI Taxonomy" id="2528023"/>
    <lineage>
        <taxon>Bacteria</taxon>
        <taxon>Pseudomonadati</taxon>
        <taxon>Planctomycetota</taxon>
        <taxon>Planctomycetia</taxon>
        <taxon>Gemmatales</taxon>
        <taxon>Gemmataceae</taxon>
        <taxon>Urbifossiella</taxon>
    </lineage>
</organism>
<dbReference type="Pfam" id="PF07637">
    <property type="entry name" value="PSD5"/>
    <property type="match status" value="1"/>
</dbReference>
<evidence type="ECO:0000259" key="4">
    <source>
        <dbReference type="Pfam" id="PF07631"/>
    </source>
</evidence>
<dbReference type="InterPro" id="IPR013043">
    <property type="entry name" value="DUF1595"/>
</dbReference>
<dbReference type="InterPro" id="IPR013036">
    <property type="entry name" value="DUF1587"/>
</dbReference>
<feature type="domain" description="DUF1595" evidence="5">
    <location>
        <begin position="391"/>
        <end position="451"/>
    </location>
</feature>
<feature type="domain" description="DUF1587" evidence="2">
    <location>
        <begin position="157"/>
        <end position="220"/>
    </location>
</feature>
<dbReference type="Pfam" id="PF07627">
    <property type="entry name" value="PSCyt3"/>
    <property type="match status" value="1"/>
</dbReference>
<evidence type="ECO:0000313" key="6">
    <source>
        <dbReference type="EMBL" id="QDU20514.1"/>
    </source>
</evidence>
<sequence length="800" mass="88548">MVRFVAVVAVGTATLASFAGGWYVAVAGRSDAAPVAVAAQPPAPAAQPKAIVPVAKDDPAFKEKVLPFLNKYCNGCHNSDKAAGGLALDGYKSEAEARKNRKDWGAVQHALASGDMPPKKKEQPTKDEREFVIGWIDSALTKVDCGLNRDPGRVTLRRLNRAEYNNTVRDLCGVTVRPADDFPADDVGYGFDNIGDVLSFQPILLEKYMTAAEKVLAAALNGPEPIKSSKQSFRPQQVLTVPRDARSKEADGKVKITFRTEGSAYLEKFNFPADGEYVLRFRGWGTKLDGEAPKVVIRVDGKDIKSFTVDAPPGKAVTQEVRAKLPKGEKRVAVAFVNAKEDREKKTAREFGFEMLEVEGPIGYVDPNVPAGQKLLLVARPTGPADARAAAEKVLTNFARRAYRRPATPEETQRLLRLYDAATTRGDAWDQAIRLPMKAVLCSPHFLYRIEDDPENPEGVRTLNDWEFATRLSYFLWSTMPDEELFRLAGANELRKPEVLEAQVQRMIRDPKAKALSENFAGQWLQLRNIRTLAPDKGYFPKWDEALRTGMIGEAEAFFEYVVQNDRSALEFLDADYTFVNARMAEHYGIPGDFGKMFRRVTLPDSRRGGIITMASTLTVTSNPTRTSPVKRGKWILENILGTPPPPPAPDVPELPPTGQLKGTLRQQMEQHRENPSCAGCHARLDPLGFGLENFDGIGGWRTQDNKLAIDSSGVLPDGAKFNGPAELRKVLVGKSDQFRRNFADKLLTFALGRGLEYYDKCALDDIVNRARGSQDRFSAYVLAVVTSDPFQKRKGRRSE</sequence>
<gene>
    <name evidence="6" type="ORF">ETAA1_24660</name>
</gene>
<dbReference type="AlphaFoldDB" id="A0A517XSN1"/>
<evidence type="ECO:0000259" key="5">
    <source>
        <dbReference type="Pfam" id="PF07637"/>
    </source>
</evidence>